<dbReference type="EMBL" id="MWML01000074">
    <property type="protein sequence ID" value="TCG07216.1"/>
    <property type="molecule type" value="Genomic_DNA"/>
</dbReference>
<organism evidence="3 4">
    <name type="scientific">Paraburkholderia steynii</name>
    <dbReference type="NCBI Taxonomy" id="1245441"/>
    <lineage>
        <taxon>Bacteria</taxon>
        <taxon>Pseudomonadati</taxon>
        <taxon>Pseudomonadota</taxon>
        <taxon>Betaproteobacteria</taxon>
        <taxon>Burkholderiales</taxon>
        <taxon>Burkholderiaceae</taxon>
        <taxon>Paraburkholderia</taxon>
    </lineage>
</organism>
<accession>A0A4R0XA82</accession>
<evidence type="ECO:0000313" key="3">
    <source>
        <dbReference type="EMBL" id="TCG07216.1"/>
    </source>
</evidence>
<comment type="caution">
    <text evidence="3">The sequence shown here is derived from an EMBL/GenBank/DDBJ whole genome shotgun (WGS) entry which is preliminary data.</text>
</comment>
<feature type="signal peptide" evidence="2">
    <location>
        <begin position="1"/>
        <end position="25"/>
    </location>
</feature>
<dbReference type="AlphaFoldDB" id="A0A4R0XA82"/>
<sequence length="142" mass="14764">MKTGAILSHTALVALLTAVAISAQASGGGVPRPEQSISHSVSAATGVEDDPSAQTEAARVDGQTGADVGPTPGKTRAQIRAEFLQAGEEGMLSPRWVDYPPSAATRARNREAFLRVEQVWKAKGIIPATSVSSTNGLSEERQ</sequence>
<proteinExistence type="predicted"/>
<evidence type="ECO:0000256" key="1">
    <source>
        <dbReference type="SAM" id="MobiDB-lite"/>
    </source>
</evidence>
<evidence type="ECO:0008006" key="5">
    <source>
        <dbReference type="Google" id="ProtNLM"/>
    </source>
</evidence>
<reference evidence="3 4" key="1">
    <citation type="submission" date="2017-02" db="EMBL/GenBank/DDBJ databases">
        <title>Paraburkholderia sophoroidis sp. nov. and Paraburkholderia steynii sp. nov. rhizobial symbionts of the fynbos legume Hypocalyptus sophoroides.</title>
        <authorList>
            <person name="Steenkamp E.T."/>
            <person name="Beukes C.W."/>
            <person name="Van Zyl E."/>
            <person name="Avontuur J."/>
            <person name="Chan W.Y."/>
            <person name="Hassen A."/>
            <person name="Palmer M."/>
            <person name="Mthombeni L."/>
            <person name="Phalane F."/>
            <person name="Sereme K."/>
            <person name="Venter S.N."/>
        </authorList>
    </citation>
    <scope>NUCLEOTIDE SEQUENCE [LARGE SCALE GENOMIC DNA]</scope>
    <source>
        <strain evidence="3 4">HC1.1ba</strain>
    </source>
</reference>
<dbReference type="Proteomes" id="UP000294200">
    <property type="component" value="Unassembled WGS sequence"/>
</dbReference>
<keyword evidence="4" id="KW-1185">Reference proteome</keyword>
<name>A0A4R0XA82_9BURK</name>
<feature type="chain" id="PRO_5020900616" description="DUF4148 domain-containing protein" evidence="2">
    <location>
        <begin position="26"/>
        <end position="142"/>
    </location>
</feature>
<protein>
    <recommendedName>
        <fullName evidence="5">DUF4148 domain-containing protein</fullName>
    </recommendedName>
</protein>
<evidence type="ECO:0000313" key="4">
    <source>
        <dbReference type="Proteomes" id="UP000294200"/>
    </source>
</evidence>
<feature type="region of interest" description="Disordered" evidence="1">
    <location>
        <begin position="26"/>
        <end position="75"/>
    </location>
</feature>
<gene>
    <name evidence="3" type="ORF">BZM27_20900</name>
</gene>
<keyword evidence="2" id="KW-0732">Signal</keyword>
<evidence type="ECO:0000256" key="2">
    <source>
        <dbReference type="SAM" id="SignalP"/>
    </source>
</evidence>